<sequence>MVVVAGRREGERGSEGGGRTITWEGWVARKYGSEDEWWEEISWDSDYGWYERIFSWDGEVQ</sequence>
<organism evidence="1 2">
    <name type="scientific">Prunus armeniaca</name>
    <name type="common">Apricot</name>
    <name type="synonym">Armeniaca vulgaris</name>
    <dbReference type="NCBI Taxonomy" id="36596"/>
    <lineage>
        <taxon>Eukaryota</taxon>
        <taxon>Viridiplantae</taxon>
        <taxon>Streptophyta</taxon>
        <taxon>Embryophyta</taxon>
        <taxon>Tracheophyta</taxon>
        <taxon>Spermatophyta</taxon>
        <taxon>Magnoliopsida</taxon>
        <taxon>eudicotyledons</taxon>
        <taxon>Gunneridae</taxon>
        <taxon>Pentapetalae</taxon>
        <taxon>rosids</taxon>
        <taxon>fabids</taxon>
        <taxon>Rosales</taxon>
        <taxon>Rosaceae</taxon>
        <taxon>Amygdaloideae</taxon>
        <taxon>Amygdaleae</taxon>
        <taxon>Prunus</taxon>
    </lineage>
</organism>
<dbReference type="EMBL" id="CAEKDK010000008">
    <property type="protein sequence ID" value="CAB4289773.1"/>
    <property type="molecule type" value="Genomic_DNA"/>
</dbReference>
<dbReference type="AlphaFoldDB" id="A0A6J5VNE2"/>
<accession>A0A6J5VNE2</accession>
<evidence type="ECO:0000313" key="1">
    <source>
        <dbReference type="EMBL" id="CAB4289773.1"/>
    </source>
</evidence>
<protein>
    <submittedName>
        <fullName evidence="1">Uncharacterized protein</fullName>
    </submittedName>
</protein>
<dbReference type="Proteomes" id="UP000507222">
    <property type="component" value="Unassembled WGS sequence"/>
</dbReference>
<reference evidence="1 2" key="1">
    <citation type="submission" date="2020-05" db="EMBL/GenBank/DDBJ databases">
        <authorList>
            <person name="Campoy J."/>
            <person name="Schneeberger K."/>
            <person name="Spophaly S."/>
        </authorList>
    </citation>
    <scope>NUCLEOTIDE SEQUENCE [LARGE SCALE GENOMIC DNA]</scope>
    <source>
        <strain evidence="1">PruArmRojPasFocal</strain>
    </source>
</reference>
<evidence type="ECO:0000313" key="2">
    <source>
        <dbReference type="Proteomes" id="UP000507222"/>
    </source>
</evidence>
<proteinExistence type="predicted"/>
<gene>
    <name evidence="1" type="ORF">CURHAP_LOCUS49336</name>
</gene>
<name>A0A6J5VNE2_PRUAR</name>